<dbReference type="InterPro" id="IPR024382">
    <property type="entry name" value="Vps3844_C"/>
</dbReference>
<evidence type="ECO:0000256" key="3">
    <source>
        <dbReference type="SAM" id="SignalP"/>
    </source>
</evidence>
<keyword evidence="3" id="KW-0732">Signal</keyword>
<feature type="signal peptide" evidence="3">
    <location>
        <begin position="1"/>
        <end position="18"/>
    </location>
</feature>
<dbReference type="Pfam" id="PF12955">
    <property type="entry name" value="Vps3844_C"/>
    <property type="match status" value="1"/>
</dbReference>
<dbReference type="PANTHER" id="PTHR36853">
    <property type="entry name" value="EXPRESSED PROTEIN"/>
    <property type="match status" value="1"/>
</dbReference>
<protein>
    <recommendedName>
        <fullName evidence="4">Vacuolar sorting protein Vps3844 C-terminal domain-containing protein</fullName>
    </recommendedName>
</protein>
<accession>A0ABR3WV01</accession>
<feature type="chain" id="PRO_5046700909" description="Vacuolar sorting protein Vps3844 C-terminal domain-containing protein" evidence="3">
    <location>
        <begin position="19"/>
        <end position="402"/>
    </location>
</feature>
<feature type="transmembrane region" description="Helical" evidence="2">
    <location>
        <begin position="361"/>
        <end position="385"/>
    </location>
</feature>
<comment type="caution">
    <text evidence="5">The sequence shown here is derived from an EMBL/GenBank/DDBJ whole genome shotgun (WGS) entry which is preliminary data.</text>
</comment>
<keyword evidence="2" id="KW-0812">Transmembrane</keyword>
<keyword evidence="2" id="KW-0472">Membrane</keyword>
<gene>
    <name evidence="5" type="ORF">VTK73DRAFT_4205</name>
</gene>
<evidence type="ECO:0000256" key="1">
    <source>
        <dbReference type="SAM" id="MobiDB-lite"/>
    </source>
</evidence>
<dbReference type="InterPro" id="IPR053065">
    <property type="entry name" value="Archenteron_Induction-Rel"/>
</dbReference>
<feature type="domain" description="Vacuolar sorting protein Vps3844 C-terminal" evidence="4">
    <location>
        <begin position="292"/>
        <end position="396"/>
    </location>
</feature>
<evidence type="ECO:0000256" key="2">
    <source>
        <dbReference type="SAM" id="Phobius"/>
    </source>
</evidence>
<dbReference type="PANTHER" id="PTHR36853:SF1">
    <property type="entry name" value="DUF3844 DOMAIN-CONTAINING PROTEIN"/>
    <property type="match status" value="1"/>
</dbReference>
<sequence>MRLPGAIAVAALAGFAAAGQQEPAEVYLLRSNPQKATESSPRIPREIARHVLLQRTSRSSYAIALGDIPATTDAETAISYINNFGKGQQPLFGENGVSAGPAQLVILLEGVTADNARPLKSALAKTSWSQPSFLVSDPPSSRATDRLVRDFRVAGASSLPGCTLEAAVNPNDKACWDGLSAVVSVDARKTPESIDALSSNIQRLAKFVSNGEVEAALVLIPESSRDSRISSWAPRAPSPLAELRHRNADSETVLSDELPEPAATDASKAPGPNVAGEAHIWAPNTRQTIPQCFQSQNSCETRTNNCSGGHGRCINRYASDAKSDTVCFACHCDRLPVPDRPGRTVQWAGTMCQKKDVSEPFWLIAGFTVTIVGVLSFTIGLLFGVGQEKLPGVIGAGVSRSK</sequence>
<dbReference type="EMBL" id="JAZHXJ010000241">
    <property type="protein sequence ID" value="KAL1867358.1"/>
    <property type="molecule type" value="Genomic_DNA"/>
</dbReference>
<organism evidence="5 6">
    <name type="scientific">Phialemonium thermophilum</name>
    <dbReference type="NCBI Taxonomy" id="223376"/>
    <lineage>
        <taxon>Eukaryota</taxon>
        <taxon>Fungi</taxon>
        <taxon>Dikarya</taxon>
        <taxon>Ascomycota</taxon>
        <taxon>Pezizomycotina</taxon>
        <taxon>Sordariomycetes</taxon>
        <taxon>Sordariomycetidae</taxon>
        <taxon>Cephalothecales</taxon>
        <taxon>Cephalothecaceae</taxon>
        <taxon>Phialemonium</taxon>
    </lineage>
</organism>
<keyword evidence="2" id="KW-1133">Transmembrane helix</keyword>
<keyword evidence="6" id="KW-1185">Reference proteome</keyword>
<name>A0ABR3WV01_9PEZI</name>
<dbReference type="Proteomes" id="UP001586593">
    <property type="component" value="Unassembled WGS sequence"/>
</dbReference>
<feature type="region of interest" description="Disordered" evidence="1">
    <location>
        <begin position="240"/>
        <end position="277"/>
    </location>
</feature>
<evidence type="ECO:0000313" key="5">
    <source>
        <dbReference type="EMBL" id="KAL1867358.1"/>
    </source>
</evidence>
<evidence type="ECO:0000313" key="6">
    <source>
        <dbReference type="Proteomes" id="UP001586593"/>
    </source>
</evidence>
<reference evidence="5 6" key="1">
    <citation type="journal article" date="2024" name="Commun. Biol.">
        <title>Comparative genomic analysis of thermophilic fungi reveals convergent evolutionary adaptations and gene losses.</title>
        <authorList>
            <person name="Steindorff A.S."/>
            <person name="Aguilar-Pontes M.V."/>
            <person name="Robinson A.J."/>
            <person name="Andreopoulos B."/>
            <person name="LaButti K."/>
            <person name="Kuo A."/>
            <person name="Mondo S."/>
            <person name="Riley R."/>
            <person name="Otillar R."/>
            <person name="Haridas S."/>
            <person name="Lipzen A."/>
            <person name="Grimwood J."/>
            <person name="Schmutz J."/>
            <person name="Clum A."/>
            <person name="Reid I.D."/>
            <person name="Moisan M.C."/>
            <person name="Butler G."/>
            <person name="Nguyen T.T.M."/>
            <person name="Dewar K."/>
            <person name="Conant G."/>
            <person name="Drula E."/>
            <person name="Henrissat B."/>
            <person name="Hansel C."/>
            <person name="Singer S."/>
            <person name="Hutchinson M.I."/>
            <person name="de Vries R.P."/>
            <person name="Natvig D.O."/>
            <person name="Powell A.J."/>
            <person name="Tsang A."/>
            <person name="Grigoriev I.V."/>
        </authorList>
    </citation>
    <scope>NUCLEOTIDE SEQUENCE [LARGE SCALE GENOMIC DNA]</scope>
    <source>
        <strain evidence="5 6">ATCC 24622</strain>
    </source>
</reference>
<evidence type="ECO:0000259" key="4">
    <source>
        <dbReference type="Pfam" id="PF12955"/>
    </source>
</evidence>
<proteinExistence type="predicted"/>